<keyword evidence="2" id="KW-1185">Reference proteome</keyword>
<dbReference type="EMBL" id="JAPFPW010000004">
    <property type="protein sequence ID" value="MCW7753353.1"/>
    <property type="molecule type" value="Genomic_DNA"/>
</dbReference>
<gene>
    <name evidence="1" type="ORF">OOT00_05060</name>
</gene>
<reference evidence="1 2" key="1">
    <citation type="submission" date="2022-11" db="EMBL/GenBank/DDBJ databases">
        <title>Desulfobotulus tamanensis H1 sp. nov. - anaerobic, alkaliphilic, sulphate reducing bacterium isolated from terrestrial mud volcano.</title>
        <authorList>
            <person name="Frolova A."/>
            <person name="Merkel A.Y."/>
            <person name="Slobodkin A.I."/>
        </authorList>
    </citation>
    <scope>NUCLEOTIDE SEQUENCE [LARGE SCALE GENOMIC DNA]</scope>
    <source>
        <strain evidence="1 2">H1</strain>
    </source>
</reference>
<protein>
    <recommendedName>
        <fullName evidence="3">Ethanolamine utilization protein</fullName>
    </recommendedName>
</protein>
<organism evidence="1 2">
    <name type="scientific">Desulfobotulus pelophilus</name>
    <dbReference type="NCBI Taxonomy" id="2823377"/>
    <lineage>
        <taxon>Bacteria</taxon>
        <taxon>Pseudomonadati</taxon>
        <taxon>Thermodesulfobacteriota</taxon>
        <taxon>Desulfobacteria</taxon>
        <taxon>Desulfobacterales</taxon>
        <taxon>Desulfobacteraceae</taxon>
        <taxon>Desulfobotulus</taxon>
    </lineage>
</organism>
<accession>A0ABT3N7C2</accession>
<comment type="caution">
    <text evidence="1">The sequence shown here is derived from an EMBL/GenBank/DDBJ whole genome shotgun (WGS) entry which is preliminary data.</text>
</comment>
<sequence length="196" mass="21903">MDVDELVRTITREVLRQMTGESPRKSVMVLAERTDFLAERIQGLLGQEAEIRFRGEGGVQKGADRYILPFLSCGSMADLAAGRPGEGEVSEVLSLLLKGYTVDVLDFEYRMYTDTAPGPLYGLYESYRKTLAAYGLKEFVRDQPHALRLKKTLVTEKDILEAQEQGASVLWLSMDAKVTPLAAESAKDLNVRLLKR</sequence>
<evidence type="ECO:0000313" key="2">
    <source>
        <dbReference type="Proteomes" id="UP001209681"/>
    </source>
</evidence>
<dbReference type="Proteomes" id="UP001209681">
    <property type="component" value="Unassembled WGS sequence"/>
</dbReference>
<dbReference type="RefSeq" id="WP_265424222.1">
    <property type="nucleotide sequence ID" value="NZ_JAPFPW010000004.1"/>
</dbReference>
<evidence type="ECO:0008006" key="3">
    <source>
        <dbReference type="Google" id="ProtNLM"/>
    </source>
</evidence>
<proteinExistence type="predicted"/>
<evidence type="ECO:0000313" key="1">
    <source>
        <dbReference type="EMBL" id="MCW7753353.1"/>
    </source>
</evidence>
<name>A0ABT3N7C2_9BACT</name>